<keyword evidence="2" id="KW-0732">Signal</keyword>
<dbReference type="PANTHER" id="PTHR13817">
    <property type="entry name" value="TITIN"/>
    <property type="match status" value="1"/>
</dbReference>
<dbReference type="RefSeq" id="WP_377719332.1">
    <property type="nucleotide sequence ID" value="NZ_JBHSAM010000025.1"/>
</dbReference>
<keyword evidence="1" id="KW-0677">Repeat</keyword>
<dbReference type="InterPro" id="IPR003961">
    <property type="entry name" value="FN3_dom"/>
</dbReference>
<evidence type="ECO:0000313" key="4">
    <source>
        <dbReference type="EMBL" id="MFC4100682.1"/>
    </source>
</evidence>
<feature type="signal peptide" evidence="2">
    <location>
        <begin position="1"/>
        <end position="31"/>
    </location>
</feature>
<gene>
    <name evidence="4" type="ORF">ACFOZ8_13570</name>
</gene>
<feature type="chain" id="PRO_5046320397" evidence="2">
    <location>
        <begin position="32"/>
        <end position="1703"/>
    </location>
</feature>
<dbReference type="SMART" id="SM00060">
    <property type="entry name" value="FN3"/>
    <property type="match status" value="12"/>
</dbReference>
<evidence type="ECO:0000256" key="1">
    <source>
        <dbReference type="ARBA" id="ARBA00022737"/>
    </source>
</evidence>
<dbReference type="InterPro" id="IPR036116">
    <property type="entry name" value="FN3_sf"/>
</dbReference>
<feature type="domain" description="Fibronectin type-III" evidence="3">
    <location>
        <begin position="395"/>
        <end position="479"/>
    </location>
</feature>
<dbReference type="SUPFAM" id="SSF49265">
    <property type="entry name" value="Fibronectin type III"/>
    <property type="match status" value="5"/>
</dbReference>
<dbReference type="NCBIfam" id="NF047446">
    <property type="entry name" value="barrel_OmpL47"/>
    <property type="match status" value="4"/>
</dbReference>
<evidence type="ECO:0000259" key="3">
    <source>
        <dbReference type="PROSITE" id="PS50853"/>
    </source>
</evidence>
<dbReference type="InterPro" id="IPR013783">
    <property type="entry name" value="Ig-like_fold"/>
</dbReference>
<dbReference type="InterPro" id="IPR050964">
    <property type="entry name" value="Striated_Muscle_Regulatory"/>
</dbReference>
<evidence type="ECO:0000313" key="5">
    <source>
        <dbReference type="Proteomes" id="UP001595715"/>
    </source>
</evidence>
<evidence type="ECO:0000256" key="2">
    <source>
        <dbReference type="SAM" id="SignalP"/>
    </source>
</evidence>
<proteinExistence type="predicted"/>
<dbReference type="PROSITE" id="PS50853">
    <property type="entry name" value="FN3"/>
    <property type="match status" value="1"/>
</dbReference>
<comment type="caution">
    <text evidence="4">The sequence shown here is derived from an EMBL/GenBank/DDBJ whole genome shotgun (WGS) entry which is preliminary data.</text>
</comment>
<reference evidence="5" key="1">
    <citation type="journal article" date="2019" name="Int. J. Syst. Evol. Microbiol.">
        <title>The Global Catalogue of Microorganisms (GCM) 10K type strain sequencing project: providing services to taxonomists for standard genome sequencing and annotation.</title>
        <authorList>
            <consortium name="The Broad Institute Genomics Platform"/>
            <consortium name="The Broad Institute Genome Sequencing Center for Infectious Disease"/>
            <person name="Wu L."/>
            <person name="Ma J."/>
        </authorList>
    </citation>
    <scope>NUCLEOTIDE SEQUENCE [LARGE SCALE GENOMIC DNA]</scope>
    <source>
        <strain evidence="5">IBRC-M 10987</strain>
    </source>
</reference>
<sequence length="1703" mass="182877">MSERQGARKLSLLVSLLLVIQLMLPAVNVFAAETANSSILPPSNVSYQVTGADVKLTWNTVFGATGYQIYEITEGQLIVRGTTATNSYTMKSMSEGSYTYAISTLSAEGESGPSAPVTADVIYPEMTAPVLTVSVQNGNDLVLNWTAAANAQSYNLFQIQEDGQAVLVQNQASRTFSVINVTEGTYRYAVSAANPLFGESPLSAPAEVTVVYPVMAAPGSPSFTVTNVNDLTLRWAASSYASSYRIYQHINGEKVLKTTTTGTSAVFANHAAGEYVYEIHAYSGRFGESAEGSRITATISSVTMTAPTNFEAKLQNVNDVLLTWKASANATSYKVYQIVDGQAVQKSVVTGTSVTYTNQPAGDYLYEVRAYSDRFGESAQGSQASLTIGAVALAPPSGLAYRLLNLNDVILTWTASANAESYKVYQMVDGRKVLKSTVSGTSATYTLQPAGNYEYVVHAYSSRFGESSEGSTVTFTIDPVLMKAPGNVKYAIANGNDVTLSWDASEYADSYKVYQVANGQKTLKSTVVSKSVTYSYLPKGDYTYEVYAVSSRFGTSADAGAVSFTVAWPVMEPPANAVQTITNATSFTLSWDAAPYATSYKVYQVVNGQKGLRTTTSSLNVTYTGMAPGSYTYMIHAVSNRFGDSLEGSTVNLTLNGQVMEAPTNLVYTVTNGNDVTLKWTAAEYATSYRVYQIIDGQKTLKTNVSGTSVTYYNQPEGGLAYEVHSVSSLLGESPEGANVSLQLTYPDMTAPGSLAHKIQYGNDVRLTWTTAAYGDYYKVYELIDGVKVVKSSVTTSSTTLSNVSSGPHTYIVHTVSYRFGESPEGSKLTLNVEFPIMETPTGFTQTVSGGNDIVLKWNYVNYATAYRVYQVVNGEEVLVKTQSSMPVALLNQPEGDYTYVLRAYSDRFGESPEGAKLEFPLVWPTMQPPANLTHTIVNGNDVSLRWNAATYATAYRVYQVVDGQKVLKSTVTSTNATLGNLPEGDYEFAVYAYSNRFGESLVGSTVNVNLIWPTVVPPVIKGTVFDANNITLSWPAVTWVSEYRVYDVTDGKRQLLYKGTALSYKIYNLTEATHQYEVTAYHTRFGESVASNRISETIVFPVMQPPVATLKLLSTTSARIIWNFVTYANGYNVYELIDGRPVLVAEKVNNLSYTLTDLTYKNHEYYVTSVSNSFGQSAPSNIVLAKLIVDTEAPVTTAAALTTWTNGDQIVSLSATDNETGVAATYYAVNGGVYTAGNSFTVDQEGITEISYYSVDRVGNKEAIKTIEIKIDRTAPATTATAPAAWVQAAAVKLAASDAQSGVAATYYAVNGSEYQEGTSFIVEREGVSTISFYSVDAVGNKEEVQTIQVNVDLTAPATTATAPTAWVQAAAVKLAASDAQSGVAATYYAVNGSEYQEGTSFIVEREGVSTISFYSVDAAGNKEEVQTIQVNVDRTAPVTTAAVPDGWSKDDVTVTLTAADTQSGIARTLYSIDGSAHAEGSTFTIGSEGIHQVTFYSVDATGNIEAAKTAIVKIDKSAPVITMNVKDEYVANTNLTLNYSVVDTLSGIASENLTVTRPDGTVTDLSNGSTIGLSQPGVYTVLVTATNGAGITATVKKQMVVALQGTITVTPTVIKGNKGVFTVRVALPNGYSTEGFDLNSVTLNGIKALNSNNGYYNQASNGQFKFERSDFNWTTDQVTLSFRGYVDGKLVVGQTTVKVQK</sequence>
<dbReference type="Proteomes" id="UP001595715">
    <property type="component" value="Unassembled WGS sequence"/>
</dbReference>
<dbReference type="Gene3D" id="3.30.1920.20">
    <property type="match status" value="4"/>
</dbReference>
<accession>A0ABV8K3V2</accession>
<organism evidence="4 5">
    <name type="scientific">Paenibacillus xanthanilyticus</name>
    <dbReference type="NCBI Taxonomy" id="1783531"/>
    <lineage>
        <taxon>Bacteria</taxon>
        <taxon>Bacillati</taxon>
        <taxon>Bacillota</taxon>
        <taxon>Bacilli</taxon>
        <taxon>Bacillales</taxon>
        <taxon>Paenibacillaceae</taxon>
        <taxon>Paenibacillus</taxon>
    </lineage>
</organism>
<protein>
    <submittedName>
        <fullName evidence="4">OmpL47-type beta-barrel domain-containing protein</fullName>
    </submittedName>
</protein>
<dbReference type="EMBL" id="JBHSAM010000025">
    <property type="protein sequence ID" value="MFC4100682.1"/>
    <property type="molecule type" value="Genomic_DNA"/>
</dbReference>
<name>A0ABV8K3V2_9BACL</name>
<dbReference type="CDD" id="cd00063">
    <property type="entry name" value="FN3"/>
    <property type="match status" value="1"/>
</dbReference>
<dbReference type="InterPro" id="IPR058094">
    <property type="entry name" value="Ig-like_OmpL47-like"/>
</dbReference>
<dbReference type="PANTHER" id="PTHR13817:SF73">
    <property type="entry name" value="FIBRONECTIN TYPE-III DOMAIN-CONTAINING PROTEIN"/>
    <property type="match status" value="1"/>
</dbReference>
<dbReference type="Gene3D" id="2.60.40.10">
    <property type="entry name" value="Immunoglobulins"/>
    <property type="match status" value="12"/>
</dbReference>
<keyword evidence="5" id="KW-1185">Reference proteome</keyword>